<feature type="coiled-coil region" evidence="1">
    <location>
        <begin position="60"/>
        <end position="103"/>
    </location>
</feature>
<dbReference type="GO" id="GO:0003676">
    <property type="term" value="F:nucleic acid binding"/>
    <property type="evidence" value="ECO:0007669"/>
    <property type="project" value="InterPro"/>
</dbReference>
<dbReference type="PANTHER" id="PTHR48475">
    <property type="entry name" value="RIBONUCLEASE H"/>
    <property type="match status" value="1"/>
</dbReference>
<dbReference type="SUPFAM" id="SSF53098">
    <property type="entry name" value="Ribonuclease H-like"/>
    <property type="match status" value="1"/>
</dbReference>
<feature type="domain" description="RNase H type-1" evidence="2">
    <location>
        <begin position="10"/>
        <end position="97"/>
    </location>
</feature>
<dbReference type="AlphaFoldDB" id="A0AAV2DU89"/>
<sequence>MVWRFSESVGLATNNVAEYRGVLLGIKQAFKKGFIDSVQGYSNLVCVQIQGKWKLKNPNIVALGNEAKELKNKFRSFEIRHTLREFNSEADALAHQAVQLRDSGVDLLCIWASARVFDHRVVRHHLRLA</sequence>
<proteinExistence type="predicted"/>
<evidence type="ECO:0000313" key="4">
    <source>
        <dbReference type="Proteomes" id="UP001497516"/>
    </source>
</evidence>
<reference evidence="3 4" key="1">
    <citation type="submission" date="2024-04" db="EMBL/GenBank/DDBJ databases">
        <authorList>
            <person name="Fracassetti M."/>
        </authorList>
    </citation>
    <scope>NUCLEOTIDE SEQUENCE [LARGE SCALE GENOMIC DNA]</scope>
</reference>
<dbReference type="InterPro" id="IPR036397">
    <property type="entry name" value="RNaseH_sf"/>
</dbReference>
<dbReference type="Pfam" id="PF13456">
    <property type="entry name" value="RVT_3"/>
    <property type="match status" value="1"/>
</dbReference>
<organism evidence="3 4">
    <name type="scientific">Linum trigynum</name>
    <dbReference type="NCBI Taxonomy" id="586398"/>
    <lineage>
        <taxon>Eukaryota</taxon>
        <taxon>Viridiplantae</taxon>
        <taxon>Streptophyta</taxon>
        <taxon>Embryophyta</taxon>
        <taxon>Tracheophyta</taxon>
        <taxon>Spermatophyta</taxon>
        <taxon>Magnoliopsida</taxon>
        <taxon>eudicotyledons</taxon>
        <taxon>Gunneridae</taxon>
        <taxon>Pentapetalae</taxon>
        <taxon>rosids</taxon>
        <taxon>fabids</taxon>
        <taxon>Malpighiales</taxon>
        <taxon>Linaceae</taxon>
        <taxon>Linum</taxon>
    </lineage>
</organism>
<name>A0AAV2DU89_9ROSI</name>
<evidence type="ECO:0000313" key="3">
    <source>
        <dbReference type="EMBL" id="CAL1377069.1"/>
    </source>
</evidence>
<dbReference type="InterPro" id="IPR002156">
    <property type="entry name" value="RNaseH_domain"/>
</dbReference>
<accession>A0AAV2DU89</accession>
<dbReference type="GO" id="GO:0004523">
    <property type="term" value="F:RNA-DNA hybrid ribonuclease activity"/>
    <property type="evidence" value="ECO:0007669"/>
    <property type="project" value="InterPro"/>
</dbReference>
<gene>
    <name evidence="3" type="ORF">LTRI10_LOCUS18751</name>
</gene>
<keyword evidence="4" id="KW-1185">Reference proteome</keyword>
<dbReference type="InterPro" id="IPR012337">
    <property type="entry name" value="RNaseH-like_sf"/>
</dbReference>
<dbReference type="Gene3D" id="3.30.420.10">
    <property type="entry name" value="Ribonuclease H-like superfamily/Ribonuclease H"/>
    <property type="match status" value="1"/>
</dbReference>
<keyword evidence="1" id="KW-0175">Coiled coil</keyword>
<evidence type="ECO:0000259" key="2">
    <source>
        <dbReference type="Pfam" id="PF13456"/>
    </source>
</evidence>
<dbReference type="Proteomes" id="UP001497516">
    <property type="component" value="Chromosome 3"/>
</dbReference>
<evidence type="ECO:0000256" key="1">
    <source>
        <dbReference type="SAM" id="Coils"/>
    </source>
</evidence>
<protein>
    <recommendedName>
        <fullName evidence="2">RNase H type-1 domain-containing protein</fullName>
    </recommendedName>
</protein>
<dbReference type="PANTHER" id="PTHR48475:SF1">
    <property type="entry name" value="RNASE H TYPE-1 DOMAIN-CONTAINING PROTEIN"/>
    <property type="match status" value="1"/>
</dbReference>
<dbReference type="EMBL" id="OZ034816">
    <property type="protein sequence ID" value="CAL1377069.1"/>
    <property type="molecule type" value="Genomic_DNA"/>
</dbReference>